<keyword evidence="7" id="KW-0547">Nucleotide-binding</keyword>
<feature type="transmembrane region" description="Helical" evidence="10">
    <location>
        <begin position="6"/>
        <end position="27"/>
    </location>
</feature>
<evidence type="ECO:0000256" key="2">
    <source>
        <dbReference type="ARBA" id="ARBA00004651"/>
    </source>
</evidence>
<dbReference type="CDD" id="cd00082">
    <property type="entry name" value="HisKA"/>
    <property type="match status" value="1"/>
</dbReference>
<dbReference type="SMART" id="SM00387">
    <property type="entry name" value="HATPase_c"/>
    <property type="match status" value="1"/>
</dbReference>
<evidence type="ECO:0000313" key="13">
    <source>
        <dbReference type="EMBL" id="WZW55413.1"/>
    </source>
</evidence>
<dbReference type="GO" id="GO:0005524">
    <property type="term" value="F:ATP binding"/>
    <property type="evidence" value="ECO:0007669"/>
    <property type="project" value="UniProtKB-KW"/>
</dbReference>
<keyword evidence="10" id="KW-0812">Transmembrane</keyword>
<dbReference type="PANTHER" id="PTHR44936:SF10">
    <property type="entry name" value="SENSOR PROTEIN RSTB"/>
    <property type="match status" value="1"/>
</dbReference>
<keyword evidence="10" id="KW-0472">Membrane</keyword>
<dbReference type="SUPFAM" id="SSF47384">
    <property type="entry name" value="Homodimeric domain of signal transducing histidine kinase"/>
    <property type="match status" value="1"/>
</dbReference>
<feature type="domain" description="HAMP" evidence="12">
    <location>
        <begin position="154"/>
        <end position="206"/>
    </location>
</feature>
<evidence type="ECO:0000256" key="5">
    <source>
        <dbReference type="ARBA" id="ARBA00022553"/>
    </source>
</evidence>
<dbReference type="InterPro" id="IPR036097">
    <property type="entry name" value="HisK_dim/P_sf"/>
</dbReference>
<keyword evidence="10" id="KW-1133">Transmembrane helix</keyword>
<dbReference type="SUPFAM" id="SSF55874">
    <property type="entry name" value="ATPase domain of HSP90 chaperone/DNA topoisomerase II/histidine kinase"/>
    <property type="match status" value="1"/>
</dbReference>
<dbReference type="Pfam" id="PF00672">
    <property type="entry name" value="HAMP"/>
    <property type="match status" value="1"/>
</dbReference>
<dbReference type="PROSITE" id="PS50885">
    <property type="entry name" value="HAMP"/>
    <property type="match status" value="1"/>
</dbReference>
<dbReference type="InterPro" id="IPR036890">
    <property type="entry name" value="HATPase_C_sf"/>
</dbReference>
<evidence type="ECO:0000256" key="4">
    <source>
        <dbReference type="ARBA" id="ARBA00022475"/>
    </source>
</evidence>
<evidence type="ECO:0000256" key="3">
    <source>
        <dbReference type="ARBA" id="ARBA00012438"/>
    </source>
</evidence>
<comment type="subcellular location">
    <subcellularLocation>
        <location evidence="2">Cell membrane</location>
        <topology evidence="2">Multi-pass membrane protein</topology>
    </subcellularLocation>
</comment>
<dbReference type="InterPro" id="IPR005467">
    <property type="entry name" value="His_kinase_dom"/>
</dbReference>
<dbReference type="EC" id="2.7.13.3" evidence="3"/>
<protein>
    <recommendedName>
        <fullName evidence="3">histidine kinase</fullName>
        <ecNumber evidence="3">2.7.13.3</ecNumber>
    </recommendedName>
</protein>
<dbReference type="Proteomes" id="UP001484179">
    <property type="component" value="Chromosome 1"/>
</dbReference>
<dbReference type="PROSITE" id="PS50109">
    <property type="entry name" value="HIS_KIN"/>
    <property type="match status" value="1"/>
</dbReference>
<dbReference type="Pfam" id="PF02518">
    <property type="entry name" value="HATPase_c"/>
    <property type="match status" value="1"/>
</dbReference>
<dbReference type="SMART" id="SM00388">
    <property type="entry name" value="HisKA"/>
    <property type="match status" value="1"/>
</dbReference>
<keyword evidence="9 13" id="KW-0067">ATP-binding</keyword>
<dbReference type="InterPro" id="IPR050980">
    <property type="entry name" value="2C_sensor_his_kinase"/>
</dbReference>
<dbReference type="InterPro" id="IPR003660">
    <property type="entry name" value="HAMP_dom"/>
</dbReference>
<dbReference type="Gene3D" id="1.10.287.130">
    <property type="match status" value="1"/>
</dbReference>
<keyword evidence="4" id="KW-1003">Cell membrane</keyword>
<evidence type="ECO:0000313" key="14">
    <source>
        <dbReference type="Proteomes" id="UP001484179"/>
    </source>
</evidence>
<evidence type="ECO:0000256" key="8">
    <source>
        <dbReference type="ARBA" id="ARBA00022777"/>
    </source>
</evidence>
<dbReference type="PRINTS" id="PR00344">
    <property type="entry name" value="BCTRLSENSOR"/>
</dbReference>
<dbReference type="InterPro" id="IPR003661">
    <property type="entry name" value="HisK_dim/P_dom"/>
</dbReference>
<keyword evidence="6" id="KW-0808">Transferase</keyword>
<dbReference type="Pfam" id="PF00512">
    <property type="entry name" value="HisKA"/>
    <property type="match status" value="1"/>
</dbReference>
<gene>
    <name evidence="13" type="ORF">WN985_07035</name>
</gene>
<evidence type="ECO:0000259" key="11">
    <source>
        <dbReference type="PROSITE" id="PS50109"/>
    </source>
</evidence>
<dbReference type="RefSeq" id="WP_342309325.1">
    <property type="nucleotide sequence ID" value="NZ_CP150849.1"/>
</dbReference>
<proteinExistence type="predicted"/>
<dbReference type="Gene3D" id="3.30.565.10">
    <property type="entry name" value="Histidine kinase-like ATPase, C-terminal domain"/>
    <property type="match status" value="1"/>
</dbReference>
<keyword evidence="8" id="KW-0418">Kinase</keyword>
<keyword evidence="14" id="KW-1185">Reference proteome</keyword>
<evidence type="ECO:0000256" key="9">
    <source>
        <dbReference type="ARBA" id="ARBA00022840"/>
    </source>
</evidence>
<keyword evidence="5" id="KW-0597">Phosphoprotein</keyword>
<name>A0ABZ3BJK1_BURPY</name>
<dbReference type="InterPro" id="IPR003594">
    <property type="entry name" value="HATPase_dom"/>
</dbReference>
<dbReference type="CDD" id="cd06225">
    <property type="entry name" value="HAMP"/>
    <property type="match status" value="1"/>
</dbReference>
<sequence length="458" mass="50151">MLRPLIRLYLVVIVFVAASILFIQLSFDRIFYERVAQAQRDSLTTYSFVLNDYLERHPGGQRELALRELAKHGNEGFGFMSMADARAQLSGAPLRDLDAGRIAISYNGKDYYMPLADGSVLHARPIEASDLDIRIYAYLLLALATLFAVVLWINYHWRDLRKLQEAARAFGAGTLSTRVKLSGKSNIDELSQQFNDMAERIEASIKQQRDMMHGISHELKTPLARLEFGLALLAEPDETERMRARRDALQRDVRELDELVTELLTIGRLEQGASQLAPMEVVVDALIDSVAGNVANDLADLGITLDVSTLGAPATHVCDPKLVARALLNLIRNGARYASRRVLLAAAGERSGALVLSVDDDGPGIPAAERARVFEPFQRLDSSRDRQTGGFGLGLAIVRRVALVHGGDVRLEDSPLGGARFVITLPARTLQDSFFDATGDLGHADAPGDGTSTAAPPR</sequence>
<evidence type="ECO:0000256" key="6">
    <source>
        <dbReference type="ARBA" id="ARBA00022679"/>
    </source>
</evidence>
<dbReference type="SMART" id="SM00304">
    <property type="entry name" value="HAMP"/>
    <property type="match status" value="1"/>
</dbReference>
<dbReference type="EMBL" id="CP150849">
    <property type="protein sequence ID" value="WZW55413.1"/>
    <property type="molecule type" value="Genomic_DNA"/>
</dbReference>
<evidence type="ECO:0000256" key="1">
    <source>
        <dbReference type="ARBA" id="ARBA00000085"/>
    </source>
</evidence>
<dbReference type="PANTHER" id="PTHR44936">
    <property type="entry name" value="SENSOR PROTEIN CREC"/>
    <property type="match status" value="1"/>
</dbReference>
<comment type="catalytic activity">
    <reaction evidence="1">
        <text>ATP + protein L-histidine = ADP + protein N-phospho-L-histidine.</text>
        <dbReference type="EC" id="2.7.13.3"/>
    </reaction>
</comment>
<feature type="transmembrane region" description="Helical" evidence="10">
    <location>
        <begin position="135"/>
        <end position="155"/>
    </location>
</feature>
<dbReference type="InterPro" id="IPR004358">
    <property type="entry name" value="Sig_transdc_His_kin-like_C"/>
</dbReference>
<evidence type="ECO:0000256" key="7">
    <source>
        <dbReference type="ARBA" id="ARBA00022741"/>
    </source>
</evidence>
<evidence type="ECO:0000256" key="10">
    <source>
        <dbReference type="SAM" id="Phobius"/>
    </source>
</evidence>
<reference evidence="13 14" key="1">
    <citation type="submission" date="2024-04" db="EMBL/GenBank/DDBJ databases">
        <title>Biological Control Activity of Plant Growth Promoting Rhizobacteria Burkholderia pyrrocinia BX1 against Tobacco black shank Introduction Tobacco black shank (TBS) caused by the oomycete Phytophthora. nicotianae (P. nicotianae) has become a destructive soil.</title>
        <authorList>
            <person name="Liu X."/>
            <person name="Shu C."/>
        </authorList>
    </citation>
    <scope>NUCLEOTIDE SEQUENCE [LARGE SCALE GENOMIC DNA]</scope>
    <source>
        <strain evidence="13 14">BX1</strain>
    </source>
</reference>
<organism evidence="13 14">
    <name type="scientific">Burkholderia pyrrocinia</name>
    <name type="common">Pseudomonas pyrrocinia</name>
    <dbReference type="NCBI Taxonomy" id="60550"/>
    <lineage>
        <taxon>Bacteria</taxon>
        <taxon>Pseudomonadati</taxon>
        <taxon>Pseudomonadota</taxon>
        <taxon>Betaproteobacteria</taxon>
        <taxon>Burkholderiales</taxon>
        <taxon>Burkholderiaceae</taxon>
        <taxon>Burkholderia</taxon>
        <taxon>Burkholderia cepacia complex</taxon>
    </lineage>
</organism>
<feature type="domain" description="Histidine kinase" evidence="11">
    <location>
        <begin position="214"/>
        <end position="429"/>
    </location>
</feature>
<accession>A0ABZ3BJK1</accession>
<evidence type="ECO:0000259" key="12">
    <source>
        <dbReference type="PROSITE" id="PS50885"/>
    </source>
</evidence>
<dbReference type="SUPFAM" id="SSF158472">
    <property type="entry name" value="HAMP domain-like"/>
    <property type="match status" value="1"/>
</dbReference>